<name>A0A7J7LRH6_9MAGN</name>
<organism evidence="2 3">
    <name type="scientific">Kingdonia uniflora</name>
    <dbReference type="NCBI Taxonomy" id="39325"/>
    <lineage>
        <taxon>Eukaryota</taxon>
        <taxon>Viridiplantae</taxon>
        <taxon>Streptophyta</taxon>
        <taxon>Embryophyta</taxon>
        <taxon>Tracheophyta</taxon>
        <taxon>Spermatophyta</taxon>
        <taxon>Magnoliopsida</taxon>
        <taxon>Ranunculales</taxon>
        <taxon>Circaeasteraceae</taxon>
        <taxon>Kingdonia</taxon>
    </lineage>
</organism>
<proteinExistence type="predicted"/>
<dbReference type="SUPFAM" id="SSF53474">
    <property type="entry name" value="alpha/beta-Hydrolases"/>
    <property type="match status" value="1"/>
</dbReference>
<protein>
    <recommendedName>
        <fullName evidence="1">Dienelactone hydrolase domain-containing protein</fullName>
    </recommendedName>
</protein>
<dbReference type="InterPro" id="IPR029058">
    <property type="entry name" value="AB_hydrolase_fold"/>
</dbReference>
<dbReference type="Proteomes" id="UP000541444">
    <property type="component" value="Unassembled WGS sequence"/>
</dbReference>
<dbReference type="EMBL" id="JACGCM010002082">
    <property type="protein sequence ID" value="KAF6145251.1"/>
    <property type="molecule type" value="Genomic_DNA"/>
</dbReference>
<dbReference type="InterPro" id="IPR002925">
    <property type="entry name" value="Dienelactn_hydro"/>
</dbReference>
<keyword evidence="3" id="KW-1185">Reference proteome</keyword>
<reference evidence="2 3" key="1">
    <citation type="journal article" date="2020" name="IScience">
        <title>Genome Sequencing of the Endangered Kingdonia uniflora (Circaeasteraceae, Ranunculales) Reveals Potential Mechanisms of Evolutionary Specialization.</title>
        <authorList>
            <person name="Sun Y."/>
            <person name="Deng T."/>
            <person name="Zhang A."/>
            <person name="Moore M.J."/>
            <person name="Landis J.B."/>
            <person name="Lin N."/>
            <person name="Zhang H."/>
            <person name="Zhang X."/>
            <person name="Huang J."/>
            <person name="Zhang X."/>
            <person name="Sun H."/>
            <person name="Wang H."/>
        </authorList>
    </citation>
    <scope>NUCLEOTIDE SEQUENCE [LARGE SCALE GENOMIC DNA]</scope>
    <source>
        <strain evidence="2">TB1705</strain>
        <tissue evidence="2">Leaf</tissue>
    </source>
</reference>
<dbReference type="Gene3D" id="3.40.50.1820">
    <property type="entry name" value="alpha/beta hydrolase"/>
    <property type="match status" value="1"/>
</dbReference>
<feature type="domain" description="Dienelactone hydrolase" evidence="1">
    <location>
        <begin position="27"/>
        <end position="224"/>
    </location>
</feature>
<dbReference type="PANTHER" id="PTHR17630:SF44">
    <property type="entry name" value="PROTEIN AIM2"/>
    <property type="match status" value="1"/>
</dbReference>
<sequence length="226" mass="24854">MAKENSAKGQRLTLTYVKNTAEEVNRVTAANKMKLADKVAAVGFYVVVPDFLYGDPYVPENAEKPIPVWIKSHGADKAAEDAKLVLAALNNKGINAVGAAGFCWGAKVVIHLAKSDYLKAAVLLHPSLVTVDDIKDLMNDYWAYELEVKAHLAILGAEIDKSSPPALLKQFEEVLSTKPEVDGYVKIFPGVVHGWTVRYNVEDEAAVKPANEAHENMIDWFTKYVK</sequence>
<accession>A0A7J7LRH6</accession>
<dbReference type="PANTHER" id="PTHR17630">
    <property type="entry name" value="DIENELACTONE HYDROLASE"/>
    <property type="match status" value="1"/>
</dbReference>
<dbReference type="AlphaFoldDB" id="A0A7J7LRH6"/>
<evidence type="ECO:0000313" key="2">
    <source>
        <dbReference type="EMBL" id="KAF6145251.1"/>
    </source>
</evidence>
<comment type="caution">
    <text evidence="2">The sequence shown here is derived from an EMBL/GenBank/DDBJ whole genome shotgun (WGS) entry which is preliminary data.</text>
</comment>
<dbReference type="OrthoDB" id="17560at2759"/>
<dbReference type="GO" id="GO:0016787">
    <property type="term" value="F:hydrolase activity"/>
    <property type="evidence" value="ECO:0007669"/>
    <property type="project" value="InterPro"/>
</dbReference>
<evidence type="ECO:0000259" key="1">
    <source>
        <dbReference type="Pfam" id="PF01738"/>
    </source>
</evidence>
<evidence type="ECO:0000313" key="3">
    <source>
        <dbReference type="Proteomes" id="UP000541444"/>
    </source>
</evidence>
<dbReference type="Pfam" id="PF01738">
    <property type="entry name" value="DLH"/>
    <property type="match status" value="1"/>
</dbReference>
<gene>
    <name evidence="2" type="ORF">GIB67_041446</name>
</gene>